<dbReference type="EMBL" id="JACIEK010000003">
    <property type="protein sequence ID" value="MBB3997861.1"/>
    <property type="molecule type" value="Genomic_DNA"/>
</dbReference>
<reference evidence="1 2" key="1">
    <citation type="submission" date="2020-08" db="EMBL/GenBank/DDBJ databases">
        <title>Genomic Encyclopedia of Type Strains, Phase IV (KMG-IV): sequencing the most valuable type-strain genomes for metagenomic binning, comparative biology and taxonomic classification.</title>
        <authorList>
            <person name="Goeker M."/>
        </authorList>
    </citation>
    <scope>NUCLEOTIDE SEQUENCE [LARGE SCALE GENOMIC DNA]</scope>
    <source>
        <strain evidence="1 2">DSM 102238</strain>
    </source>
</reference>
<gene>
    <name evidence="1" type="ORF">GGR04_001699</name>
</gene>
<sequence length="104" mass="11130">MTASVLPSLPLNSPAGLGGLVDALAMTLCRGVGTGVVYSWDAHQASPAGEVAILRLEDGVKLTMDGQHEVLPEKNAERFLKLIQDRYDLCLGASVVRQKLKSRN</sequence>
<organism evidence="1 2">
    <name type="scientific">Aureimonas pseudogalii</name>
    <dbReference type="NCBI Taxonomy" id="1744844"/>
    <lineage>
        <taxon>Bacteria</taxon>
        <taxon>Pseudomonadati</taxon>
        <taxon>Pseudomonadota</taxon>
        <taxon>Alphaproteobacteria</taxon>
        <taxon>Hyphomicrobiales</taxon>
        <taxon>Aurantimonadaceae</taxon>
        <taxon>Aureimonas</taxon>
    </lineage>
</organism>
<keyword evidence="2" id="KW-1185">Reference proteome</keyword>
<comment type="caution">
    <text evidence="1">The sequence shown here is derived from an EMBL/GenBank/DDBJ whole genome shotgun (WGS) entry which is preliminary data.</text>
</comment>
<accession>A0A7W6H3B0</accession>
<evidence type="ECO:0000313" key="1">
    <source>
        <dbReference type="EMBL" id="MBB3997861.1"/>
    </source>
</evidence>
<dbReference type="RefSeq" id="WP_183199417.1">
    <property type="nucleotide sequence ID" value="NZ_JACIEK010000003.1"/>
</dbReference>
<name>A0A7W6H3B0_9HYPH</name>
<protein>
    <submittedName>
        <fullName evidence="1">Ferric-dicitrate binding protein FerR (Iron transport regulator)</fullName>
    </submittedName>
</protein>
<dbReference type="AlphaFoldDB" id="A0A7W6H3B0"/>
<dbReference type="Proteomes" id="UP000542776">
    <property type="component" value="Unassembled WGS sequence"/>
</dbReference>
<evidence type="ECO:0000313" key="2">
    <source>
        <dbReference type="Proteomes" id="UP000542776"/>
    </source>
</evidence>
<proteinExistence type="predicted"/>